<keyword evidence="4" id="KW-1185">Reference proteome</keyword>
<proteinExistence type="predicted"/>
<dbReference type="InterPro" id="IPR043128">
    <property type="entry name" value="Rev_trsase/Diguanyl_cyclase"/>
</dbReference>
<evidence type="ECO:0008006" key="5">
    <source>
        <dbReference type="Google" id="ProtNLM"/>
    </source>
</evidence>
<evidence type="ECO:0000259" key="1">
    <source>
        <dbReference type="PROSITE" id="PS50883"/>
    </source>
</evidence>
<dbReference type="PANTHER" id="PTHR33121">
    <property type="entry name" value="CYCLIC DI-GMP PHOSPHODIESTERASE PDEF"/>
    <property type="match status" value="1"/>
</dbReference>
<dbReference type="Gene3D" id="3.20.20.450">
    <property type="entry name" value="EAL domain"/>
    <property type="match status" value="1"/>
</dbReference>
<dbReference type="RefSeq" id="WP_345532157.1">
    <property type="nucleotide sequence ID" value="NZ_BAABLD010000007.1"/>
</dbReference>
<feature type="domain" description="EAL" evidence="1">
    <location>
        <begin position="161"/>
        <end position="413"/>
    </location>
</feature>
<sequence>MTTDTQPDVVASPRLNAFMERLDAALRLHERQRTGFALLLISPPAGDAEATLAAIRGSVRHSDMVATLHAQQFGVLLSVGNEDGAQRVAGKIVESLAAALALDAAHTTDIAIGIAIAPQHGHSREQLMRAADAALYQARRNRRGIVIAVAQEQAAPAAETPADLSQHIGKAFSEGQFVLRFQPVVDLQTNTLHAAEALLRWQHPVLGLLPPAEFLHLIEQDGQADAIALQLIESAILQLRSWRDAGRLVPVSVNLNVQTLALDKLEHAIVGRLHALSLPPESFTVEIRDDHLADLPPTATRNLFALAAAGVRICLDDFGNGTASLTALRDLPAHEIKVTPRIASAVAQSESDAAITTALVQLGHRLGKRVVAKGIEDPAAIPVLAELGCSHAQGFAFAQALEASALVAWRVGE</sequence>
<dbReference type="Pfam" id="PF00563">
    <property type="entry name" value="EAL"/>
    <property type="match status" value="1"/>
</dbReference>
<dbReference type="InterPro" id="IPR029787">
    <property type="entry name" value="Nucleotide_cyclase"/>
</dbReference>
<dbReference type="InterPro" id="IPR035919">
    <property type="entry name" value="EAL_sf"/>
</dbReference>
<feature type="domain" description="GGDEF" evidence="2">
    <location>
        <begin position="34"/>
        <end position="151"/>
    </location>
</feature>
<dbReference type="PROSITE" id="PS50883">
    <property type="entry name" value="EAL"/>
    <property type="match status" value="1"/>
</dbReference>
<evidence type="ECO:0000259" key="2">
    <source>
        <dbReference type="PROSITE" id="PS50887"/>
    </source>
</evidence>
<evidence type="ECO:0000313" key="4">
    <source>
        <dbReference type="Proteomes" id="UP001500547"/>
    </source>
</evidence>
<dbReference type="Pfam" id="PF00990">
    <property type="entry name" value="GGDEF"/>
    <property type="match status" value="1"/>
</dbReference>
<dbReference type="PROSITE" id="PS50887">
    <property type="entry name" value="GGDEF"/>
    <property type="match status" value="1"/>
</dbReference>
<dbReference type="EMBL" id="BAABLD010000007">
    <property type="protein sequence ID" value="GAA5162758.1"/>
    <property type="molecule type" value="Genomic_DNA"/>
</dbReference>
<dbReference type="CDD" id="cd01949">
    <property type="entry name" value="GGDEF"/>
    <property type="match status" value="1"/>
</dbReference>
<dbReference type="SUPFAM" id="SSF141868">
    <property type="entry name" value="EAL domain-like"/>
    <property type="match status" value="1"/>
</dbReference>
<dbReference type="SUPFAM" id="SSF55073">
    <property type="entry name" value="Nucleotide cyclase"/>
    <property type="match status" value="1"/>
</dbReference>
<evidence type="ECO:0000313" key="3">
    <source>
        <dbReference type="EMBL" id="GAA5162758.1"/>
    </source>
</evidence>
<organism evidence="3 4">
    <name type="scientific">Viridibacterium curvum</name>
    <dbReference type="NCBI Taxonomy" id="1101404"/>
    <lineage>
        <taxon>Bacteria</taxon>
        <taxon>Pseudomonadati</taxon>
        <taxon>Pseudomonadota</taxon>
        <taxon>Betaproteobacteria</taxon>
        <taxon>Rhodocyclales</taxon>
        <taxon>Rhodocyclaceae</taxon>
        <taxon>Viridibacterium</taxon>
    </lineage>
</organism>
<dbReference type="PANTHER" id="PTHR33121:SF79">
    <property type="entry name" value="CYCLIC DI-GMP PHOSPHODIESTERASE PDED-RELATED"/>
    <property type="match status" value="1"/>
</dbReference>
<comment type="caution">
    <text evidence="3">The sequence shown here is derived from an EMBL/GenBank/DDBJ whole genome shotgun (WGS) entry which is preliminary data.</text>
</comment>
<dbReference type="CDD" id="cd01948">
    <property type="entry name" value="EAL"/>
    <property type="match status" value="1"/>
</dbReference>
<dbReference type="Proteomes" id="UP001500547">
    <property type="component" value="Unassembled WGS sequence"/>
</dbReference>
<gene>
    <name evidence="3" type="ORF">GCM10025770_13920</name>
</gene>
<reference evidence="4" key="1">
    <citation type="journal article" date="2019" name="Int. J. Syst. Evol. Microbiol.">
        <title>The Global Catalogue of Microorganisms (GCM) 10K type strain sequencing project: providing services to taxonomists for standard genome sequencing and annotation.</title>
        <authorList>
            <consortium name="The Broad Institute Genomics Platform"/>
            <consortium name="The Broad Institute Genome Sequencing Center for Infectious Disease"/>
            <person name="Wu L."/>
            <person name="Ma J."/>
        </authorList>
    </citation>
    <scope>NUCLEOTIDE SEQUENCE [LARGE SCALE GENOMIC DNA]</scope>
    <source>
        <strain evidence="4">JCM 18715</strain>
    </source>
</reference>
<protein>
    <recommendedName>
        <fullName evidence="5">GGDEF domain-containing protein</fullName>
    </recommendedName>
</protein>
<dbReference type="Gene3D" id="3.30.70.270">
    <property type="match status" value="1"/>
</dbReference>
<dbReference type="InterPro" id="IPR000160">
    <property type="entry name" value="GGDEF_dom"/>
</dbReference>
<dbReference type="InterPro" id="IPR050706">
    <property type="entry name" value="Cyclic-di-GMP_PDE-like"/>
</dbReference>
<accession>A0ABP9QJ57</accession>
<dbReference type="InterPro" id="IPR001633">
    <property type="entry name" value="EAL_dom"/>
</dbReference>
<dbReference type="SMART" id="SM00052">
    <property type="entry name" value="EAL"/>
    <property type="match status" value="1"/>
</dbReference>
<dbReference type="SMART" id="SM00267">
    <property type="entry name" value="GGDEF"/>
    <property type="match status" value="1"/>
</dbReference>
<name>A0ABP9QJ57_9RHOO</name>